<evidence type="ECO:0000256" key="1">
    <source>
        <dbReference type="PROSITE-ProRule" id="PRU00235"/>
    </source>
</evidence>
<dbReference type="InterPro" id="IPR009091">
    <property type="entry name" value="RCC1/BLIP-II"/>
</dbReference>
<dbReference type="PROSITE" id="PS50097">
    <property type="entry name" value="BTB"/>
    <property type="match status" value="1"/>
</dbReference>
<dbReference type="GO" id="GO:0005085">
    <property type="term" value="F:guanyl-nucleotide exchange factor activity"/>
    <property type="evidence" value="ECO:0007669"/>
    <property type="project" value="TreeGrafter"/>
</dbReference>
<feature type="domain" description="BTB" evidence="2">
    <location>
        <begin position="462"/>
        <end position="539"/>
    </location>
</feature>
<dbReference type="InterPro" id="IPR051553">
    <property type="entry name" value="Ran_GTPase-activating"/>
</dbReference>
<evidence type="ECO:0000313" key="4">
    <source>
        <dbReference type="Proteomes" id="UP001146793"/>
    </source>
</evidence>
<sequence>MTNIVALGSNTGNWKESLTFAKNWETISILPEEVTKIDGVVVTSDNNDNANLFFLSSEGKLYQTNPYQFQPKLKAIENIPPIKKICSGYYHFFAISDEEDQKVYGWGENTDYQLGLQISKTYSKLTVIESLKKIKIHEIYPSGNCSFFLNKETNDLYGCGSNESGELGINGSHYIHNIRKLHKQVTKVFTGKSDHSFIIKKDGELYGFGLNINGQLGNGTNRRTQKIPTKIQLEFQVEEISQIIIDSNYSLILTTDGRVYVTGQKRYTGFGSDLTKFQQYSQFKNNSKVIKNISSASQFISFLTEDNEIWVGGSFGTKYKNNSLRKLIDVDEKYSSFNTLKCLDNNVIFFLKLEQQISYLSQDLENLLENGYLSYSEIKNIKVHKLLIEIRIGKSFEKVKKYLEENYNQKEIENVLKWIYCDKIINSKRTKEILKHFGIENPKKTKSLKNDLKKLLNDEITSDFTLRVNNEEDEDEEDIEEEEFHVHKFILAARSGLFCDMFQNLDQNLKKVKDYSNKSIETIELLISFLYTDEIPITADHDQEFIKEEFKDIVEYYQLNPKIPILDIFDKFSKNSIN</sequence>
<evidence type="ECO:0000313" key="3">
    <source>
        <dbReference type="EMBL" id="KAJ3443083.1"/>
    </source>
</evidence>
<accession>A0AAV7ZNA2</accession>
<feature type="repeat" description="RCC1" evidence="1">
    <location>
        <begin position="203"/>
        <end position="256"/>
    </location>
</feature>
<dbReference type="CDD" id="cd18186">
    <property type="entry name" value="BTB_POZ_ZBTB_KLHL-like"/>
    <property type="match status" value="1"/>
</dbReference>
<name>A0AAV7ZNA2_9EUKA</name>
<dbReference type="SUPFAM" id="SSF54695">
    <property type="entry name" value="POZ domain"/>
    <property type="match status" value="1"/>
</dbReference>
<dbReference type="Gene3D" id="3.30.710.10">
    <property type="entry name" value="Potassium Channel Kv1.1, Chain A"/>
    <property type="match status" value="1"/>
</dbReference>
<dbReference type="EMBL" id="JANTQA010000024">
    <property type="protein sequence ID" value="KAJ3443083.1"/>
    <property type="molecule type" value="Genomic_DNA"/>
</dbReference>
<dbReference type="SMART" id="SM00225">
    <property type="entry name" value="BTB"/>
    <property type="match status" value="1"/>
</dbReference>
<gene>
    <name evidence="3" type="ORF">M0812_01546</name>
</gene>
<dbReference type="PROSITE" id="PS50012">
    <property type="entry name" value="RCC1_3"/>
    <property type="match status" value="1"/>
</dbReference>
<organism evidence="3 4">
    <name type="scientific">Anaeramoeba flamelloides</name>
    <dbReference type="NCBI Taxonomy" id="1746091"/>
    <lineage>
        <taxon>Eukaryota</taxon>
        <taxon>Metamonada</taxon>
        <taxon>Anaeramoebidae</taxon>
        <taxon>Anaeramoeba</taxon>
    </lineage>
</organism>
<dbReference type="Gene3D" id="2.130.10.30">
    <property type="entry name" value="Regulator of chromosome condensation 1/beta-lactamase-inhibitor protein II"/>
    <property type="match status" value="1"/>
</dbReference>
<protein>
    <submittedName>
        <fullName evidence="3">Btk-binding protein-related</fullName>
    </submittedName>
</protein>
<dbReference type="SUPFAM" id="SSF50985">
    <property type="entry name" value="RCC1/BLIP-II"/>
    <property type="match status" value="1"/>
</dbReference>
<dbReference type="Pfam" id="PF13540">
    <property type="entry name" value="RCC1_2"/>
    <property type="match status" value="1"/>
</dbReference>
<dbReference type="Proteomes" id="UP001146793">
    <property type="component" value="Unassembled WGS sequence"/>
</dbReference>
<comment type="caution">
    <text evidence="3">The sequence shown here is derived from an EMBL/GenBank/DDBJ whole genome shotgun (WGS) entry which is preliminary data.</text>
</comment>
<dbReference type="PANTHER" id="PTHR45982:SF1">
    <property type="entry name" value="REGULATOR OF CHROMOSOME CONDENSATION"/>
    <property type="match status" value="1"/>
</dbReference>
<reference evidence="3" key="1">
    <citation type="submission" date="2022-08" db="EMBL/GenBank/DDBJ databases">
        <title>Novel sulphate-reducing endosymbionts in the free-living metamonad Anaeramoeba.</title>
        <authorList>
            <person name="Jerlstrom-Hultqvist J."/>
            <person name="Cepicka I."/>
            <person name="Gallot-Lavallee L."/>
            <person name="Salas-Leiva D."/>
            <person name="Curtis B.A."/>
            <person name="Zahonova K."/>
            <person name="Pipaliya S."/>
            <person name="Dacks J."/>
            <person name="Roger A.J."/>
        </authorList>
    </citation>
    <scope>NUCLEOTIDE SEQUENCE</scope>
    <source>
        <strain evidence="3">Busselton2</strain>
    </source>
</reference>
<dbReference type="InterPro" id="IPR011333">
    <property type="entry name" value="SKP1/BTB/POZ_sf"/>
</dbReference>
<dbReference type="AlphaFoldDB" id="A0AAV7ZNA2"/>
<dbReference type="InterPro" id="IPR000210">
    <property type="entry name" value="BTB/POZ_dom"/>
</dbReference>
<dbReference type="InterPro" id="IPR000408">
    <property type="entry name" value="Reg_chr_condens"/>
</dbReference>
<dbReference type="Pfam" id="PF00651">
    <property type="entry name" value="BTB"/>
    <property type="match status" value="1"/>
</dbReference>
<dbReference type="PANTHER" id="PTHR45982">
    <property type="entry name" value="REGULATOR OF CHROMOSOME CONDENSATION"/>
    <property type="match status" value="1"/>
</dbReference>
<proteinExistence type="predicted"/>
<dbReference type="Pfam" id="PF00415">
    <property type="entry name" value="RCC1"/>
    <property type="match status" value="1"/>
</dbReference>
<dbReference type="GO" id="GO:0005737">
    <property type="term" value="C:cytoplasm"/>
    <property type="evidence" value="ECO:0007669"/>
    <property type="project" value="TreeGrafter"/>
</dbReference>
<evidence type="ECO:0000259" key="2">
    <source>
        <dbReference type="PROSITE" id="PS50097"/>
    </source>
</evidence>